<dbReference type="PROSITE" id="PS50110">
    <property type="entry name" value="RESPONSE_REGULATORY"/>
    <property type="match status" value="1"/>
</dbReference>
<organism evidence="4">
    <name type="scientific">marine sediment metagenome</name>
    <dbReference type="NCBI Taxonomy" id="412755"/>
    <lineage>
        <taxon>unclassified sequences</taxon>
        <taxon>metagenomes</taxon>
        <taxon>ecological metagenomes</taxon>
    </lineage>
</organism>
<sequence>EAQLRHTQKLESLGALGGGIAHNFNNLLAVILAETELIRTEPSLSARSQRAIKDILTAAGQASQLTHQILVYSGQGSVDLEPVDLCQTIKDMARLLEVSVSKKVTVVFDLPANLPMIQADPSHIRQIMMNCIANASEAIGEQTGIITVSASEWPPDREAPDSASVVGEIPAGPCVCLEVRDTGCGMDAETVGKIFDPFFSTKLLGRGLGLAAVMGIVGGHHGAILIESTPGEGSTFRVLLPCTGTVATAPAPPTIRQPAALEHADLTVLIVEDEEVFRTAMKELLEEEGFAVLTAGDGVEALDVYRAHADEISIVLLDMVMPRMNGRETYEELCKLNSDVKVILASGYDREGATLGLSSLETVEFIQKPFQLEELLGKIHSLLA</sequence>
<reference evidence="4" key="1">
    <citation type="journal article" date="2015" name="Nature">
        <title>Complex archaea that bridge the gap between prokaryotes and eukaryotes.</title>
        <authorList>
            <person name="Spang A."/>
            <person name="Saw J.H."/>
            <person name="Jorgensen S.L."/>
            <person name="Zaremba-Niedzwiedzka K."/>
            <person name="Martijn J."/>
            <person name="Lind A.E."/>
            <person name="van Eijk R."/>
            <person name="Schleper C."/>
            <person name="Guy L."/>
            <person name="Ettema T.J."/>
        </authorList>
    </citation>
    <scope>NUCLEOTIDE SEQUENCE</scope>
</reference>
<feature type="domain" description="Response regulatory" evidence="3">
    <location>
        <begin position="267"/>
        <end position="383"/>
    </location>
</feature>
<dbReference type="SUPFAM" id="SSF52172">
    <property type="entry name" value="CheY-like"/>
    <property type="match status" value="1"/>
</dbReference>
<dbReference type="SUPFAM" id="SSF55874">
    <property type="entry name" value="ATPase domain of HSP90 chaperone/DNA topoisomerase II/histidine kinase"/>
    <property type="match status" value="1"/>
</dbReference>
<dbReference type="PANTHER" id="PTHR43547">
    <property type="entry name" value="TWO-COMPONENT HISTIDINE KINASE"/>
    <property type="match status" value="1"/>
</dbReference>
<evidence type="ECO:0008006" key="5">
    <source>
        <dbReference type="Google" id="ProtNLM"/>
    </source>
</evidence>
<dbReference type="InterPro" id="IPR005467">
    <property type="entry name" value="His_kinase_dom"/>
</dbReference>
<accession>A0A0F9CXL0</accession>
<dbReference type="PRINTS" id="PR00344">
    <property type="entry name" value="BCTRLSENSOR"/>
</dbReference>
<dbReference type="Pfam" id="PF00072">
    <property type="entry name" value="Response_reg"/>
    <property type="match status" value="1"/>
</dbReference>
<name>A0A0F9CXL0_9ZZZZ</name>
<dbReference type="SMART" id="SM00448">
    <property type="entry name" value="REC"/>
    <property type="match status" value="1"/>
</dbReference>
<dbReference type="InterPro" id="IPR036097">
    <property type="entry name" value="HisK_dim/P_sf"/>
</dbReference>
<dbReference type="InterPro" id="IPR001789">
    <property type="entry name" value="Sig_transdc_resp-reg_receiver"/>
</dbReference>
<feature type="non-terminal residue" evidence="4">
    <location>
        <position position="1"/>
    </location>
</feature>
<dbReference type="Pfam" id="PF02518">
    <property type="entry name" value="HATPase_c"/>
    <property type="match status" value="1"/>
</dbReference>
<dbReference type="InterPro" id="IPR036890">
    <property type="entry name" value="HATPase_C_sf"/>
</dbReference>
<gene>
    <name evidence="4" type="ORF">LCGC14_2614350</name>
</gene>
<comment type="caution">
    <text evidence="4">The sequence shown here is derived from an EMBL/GenBank/DDBJ whole genome shotgun (WGS) entry which is preliminary data.</text>
</comment>
<feature type="domain" description="Histidine kinase" evidence="2">
    <location>
        <begin position="19"/>
        <end position="244"/>
    </location>
</feature>
<keyword evidence="1" id="KW-0597">Phosphoprotein</keyword>
<dbReference type="Gene3D" id="3.30.565.10">
    <property type="entry name" value="Histidine kinase-like ATPase, C-terminal domain"/>
    <property type="match status" value="1"/>
</dbReference>
<dbReference type="InterPro" id="IPR011006">
    <property type="entry name" value="CheY-like_superfamily"/>
</dbReference>
<dbReference type="SUPFAM" id="SSF47384">
    <property type="entry name" value="Homodimeric domain of signal transducing histidine kinase"/>
    <property type="match status" value="1"/>
</dbReference>
<dbReference type="AlphaFoldDB" id="A0A0F9CXL0"/>
<dbReference type="InterPro" id="IPR003594">
    <property type="entry name" value="HATPase_dom"/>
</dbReference>
<protein>
    <recommendedName>
        <fullName evidence="5">Histidine kinase</fullName>
    </recommendedName>
</protein>
<dbReference type="PANTHER" id="PTHR43547:SF2">
    <property type="entry name" value="HYBRID SIGNAL TRANSDUCTION HISTIDINE KINASE C"/>
    <property type="match status" value="1"/>
</dbReference>
<proteinExistence type="predicted"/>
<evidence type="ECO:0000256" key="1">
    <source>
        <dbReference type="ARBA" id="ARBA00022553"/>
    </source>
</evidence>
<evidence type="ECO:0000259" key="2">
    <source>
        <dbReference type="PROSITE" id="PS50109"/>
    </source>
</evidence>
<evidence type="ECO:0000259" key="3">
    <source>
        <dbReference type="PROSITE" id="PS50110"/>
    </source>
</evidence>
<dbReference type="EMBL" id="LAZR01044454">
    <property type="protein sequence ID" value="KKL04608.1"/>
    <property type="molecule type" value="Genomic_DNA"/>
</dbReference>
<dbReference type="CDD" id="cd00156">
    <property type="entry name" value="REC"/>
    <property type="match status" value="1"/>
</dbReference>
<dbReference type="SMART" id="SM00387">
    <property type="entry name" value="HATPase_c"/>
    <property type="match status" value="1"/>
</dbReference>
<evidence type="ECO:0000313" key="4">
    <source>
        <dbReference type="EMBL" id="KKL04608.1"/>
    </source>
</evidence>
<dbReference type="Gene3D" id="1.10.287.130">
    <property type="match status" value="1"/>
</dbReference>
<dbReference type="GO" id="GO:0000155">
    <property type="term" value="F:phosphorelay sensor kinase activity"/>
    <property type="evidence" value="ECO:0007669"/>
    <property type="project" value="InterPro"/>
</dbReference>
<dbReference type="PROSITE" id="PS50109">
    <property type="entry name" value="HIS_KIN"/>
    <property type="match status" value="1"/>
</dbReference>
<dbReference type="InterPro" id="IPR004358">
    <property type="entry name" value="Sig_transdc_His_kin-like_C"/>
</dbReference>
<dbReference type="Gene3D" id="3.40.50.2300">
    <property type="match status" value="1"/>
</dbReference>